<reference evidence="4" key="1">
    <citation type="submission" date="2016-05" db="EMBL/GenBank/DDBJ databases">
        <title>Comparative genomics of biotechnologically important yeasts.</title>
        <authorList>
            <consortium name="DOE Joint Genome Institute"/>
            <person name="Riley R."/>
            <person name="Haridas S."/>
            <person name="Wolfe K.H."/>
            <person name="Lopes M.R."/>
            <person name="Hittinger C.T."/>
            <person name="Goker M."/>
            <person name="Salamov A."/>
            <person name="Wisecaver J."/>
            <person name="Long T.M."/>
            <person name="Aerts A.L."/>
            <person name="Barry K."/>
            <person name="Choi C."/>
            <person name="Clum A."/>
            <person name="Coughlan A.Y."/>
            <person name="Deshpande S."/>
            <person name="Douglass A.P."/>
            <person name="Hanson S.J."/>
            <person name="Klenk H.-P."/>
            <person name="Labutti K."/>
            <person name="Lapidus A."/>
            <person name="Lindquist E."/>
            <person name="Lipzen A."/>
            <person name="Meier-Kolthoff J.P."/>
            <person name="Ohm R.A."/>
            <person name="Otillar R.P."/>
            <person name="Pangilinan J."/>
            <person name="Peng Y."/>
            <person name="Rokas A."/>
            <person name="Rosa C.A."/>
            <person name="Scheuner C."/>
            <person name="Sibirny A.A."/>
            <person name="Slot J.C."/>
            <person name="Stielow J.B."/>
            <person name="Sun H."/>
            <person name="Kurtzman C.P."/>
            <person name="Blackwell M."/>
            <person name="Grigoriev I.V."/>
            <person name="Jeffries T.W."/>
        </authorList>
    </citation>
    <scope>NUCLEOTIDE SEQUENCE [LARGE SCALE GENOMIC DNA]</scope>
    <source>
        <strain evidence="4">NRRL Y-12698</strain>
    </source>
</reference>
<feature type="domain" description="NADP-dependent oxidoreductase" evidence="2">
    <location>
        <begin position="16"/>
        <end position="321"/>
    </location>
</feature>
<dbReference type="AlphaFoldDB" id="A0A1E3QN69"/>
<evidence type="ECO:0000259" key="2">
    <source>
        <dbReference type="Pfam" id="PF00248"/>
    </source>
</evidence>
<dbReference type="InterPro" id="IPR036812">
    <property type="entry name" value="NAD(P)_OxRdtase_dom_sf"/>
</dbReference>
<dbReference type="PANTHER" id="PTHR43625">
    <property type="entry name" value="AFLATOXIN B1 ALDEHYDE REDUCTASE"/>
    <property type="match status" value="1"/>
</dbReference>
<evidence type="ECO:0000313" key="4">
    <source>
        <dbReference type="Proteomes" id="UP000094336"/>
    </source>
</evidence>
<name>A0A1E3QN69_9ASCO</name>
<dbReference type="CDD" id="cd19077">
    <property type="entry name" value="AKR_AKR8A1-2"/>
    <property type="match status" value="1"/>
</dbReference>
<keyword evidence="4" id="KW-1185">Reference proteome</keyword>
<dbReference type="SUPFAM" id="SSF51430">
    <property type="entry name" value="NAD(P)-linked oxidoreductase"/>
    <property type="match status" value="1"/>
</dbReference>
<dbReference type="Gene3D" id="3.20.20.100">
    <property type="entry name" value="NADP-dependent oxidoreductase domain"/>
    <property type="match status" value="1"/>
</dbReference>
<dbReference type="GO" id="GO:0005737">
    <property type="term" value="C:cytoplasm"/>
    <property type="evidence" value="ECO:0007669"/>
    <property type="project" value="TreeGrafter"/>
</dbReference>
<accession>A0A1E3QN69</accession>
<organism evidence="3 4">
    <name type="scientific">Babjeviella inositovora NRRL Y-12698</name>
    <dbReference type="NCBI Taxonomy" id="984486"/>
    <lineage>
        <taxon>Eukaryota</taxon>
        <taxon>Fungi</taxon>
        <taxon>Dikarya</taxon>
        <taxon>Ascomycota</taxon>
        <taxon>Saccharomycotina</taxon>
        <taxon>Pichiomycetes</taxon>
        <taxon>Serinales incertae sedis</taxon>
        <taxon>Babjeviella</taxon>
    </lineage>
</organism>
<dbReference type="GeneID" id="30148383"/>
<dbReference type="EMBL" id="KV454433">
    <property type="protein sequence ID" value="ODQ79135.1"/>
    <property type="molecule type" value="Genomic_DNA"/>
</dbReference>
<proteinExistence type="predicted"/>
<dbReference type="RefSeq" id="XP_018984463.1">
    <property type="nucleotide sequence ID" value="XM_019130530.1"/>
</dbReference>
<protein>
    <recommendedName>
        <fullName evidence="2">NADP-dependent oxidoreductase domain-containing protein</fullName>
    </recommendedName>
</protein>
<keyword evidence="1" id="KW-0560">Oxidoreductase</keyword>
<evidence type="ECO:0000313" key="3">
    <source>
        <dbReference type="EMBL" id="ODQ79135.1"/>
    </source>
</evidence>
<dbReference type="Pfam" id="PF00248">
    <property type="entry name" value="Aldo_ket_red"/>
    <property type="match status" value="1"/>
</dbReference>
<dbReference type="InterPro" id="IPR050791">
    <property type="entry name" value="Aldo-Keto_reductase"/>
</dbReference>
<gene>
    <name evidence="3" type="ORF">BABINDRAFT_167671</name>
</gene>
<dbReference type="PANTHER" id="PTHR43625:SF78">
    <property type="entry name" value="PYRIDOXAL REDUCTASE-RELATED"/>
    <property type="match status" value="1"/>
</dbReference>
<dbReference type="Proteomes" id="UP000094336">
    <property type="component" value="Unassembled WGS sequence"/>
</dbReference>
<dbReference type="GO" id="GO:0016491">
    <property type="term" value="F:oxidoreductase activity"/>
    <property type="evidence" value="ECO:0007669"/>
    <property type="project" value="UniProtKB-KW"/>
</dbReference>
<dbReference type="OrthoDB" id="37537at2759"/>
<dbReference type="STRING" id="984486.A0A1E3QN69"/>
<sequence>MPRQSTLNQQIPINGKIGFGLMGFTWRSQPKTQEEFNETLKYILDHHYVDYINSGEFYGNPPDSELNLKYLQAFFKKYPEYRSKVTISVKGGIDFKTLAPVPDVAGLRHSIDNILSFMPDGYLELFESARVNPSIPMETFVEVVREYIAAGKIGGLSLSEVSANTIRKVHALYPVSCVEVEFSLWSREILTNGVVETCGELGIPIVCYSPLGRGFLTGTIKKVEDIPENDMRRLFDRFSGDAFTKNLKLVNDLQELLKKWGDKNITMPKLALAWIAQHSELKNSPKFLAIPGGTTIDRVEENLSSQKIKLTEEQFAEVNKLVGEATVVGGRYNKHVEASLSV</sequence>
<dbReference type="InterPro" id="IPR023210">
    <property type="entry name" value="NADP_OxRdtase_dom"/>
</dbReference>
<evidence type="ECO:0000256" key="1">
    <source>
        <dbReference type="ARBA" id="ARBA00023002"/>
    </source>
</evidence>